<dbReference type="EMBL" id="JAVJGV010000012">
    <property type="protein sequence ID" value="MDR5602567.1"/>
    <property type="molecule type" value="Genomic_DNA"/>
</dbReference>
<gene>
    <name evidence="1" type="ORF">RCO12_03850</name>
</gene>
<accession>A0ABU1EXS0</accession>
<evidence type="ECO:0000313" key="1">
    <source>
        <dbReference type="EMBL" id="MDR5602567.1"/>
    </source>
</evidence>
<evidence type="ECO:0000313" key="2">
    <source>
        <dbReference type="Proteomes" id="UP001255050"/>
    </source>
</evidence>
<reference evidence="1 2" key="1">
    <citation type="submission" date="2023-08" db="EMBL/GenBank/DDBJ databases">
        <title>Whole genome sequencing of Staphylococcus coagulans NN-2474.</title>
        <authorList>
            <person name="Kropotov V.S."/>
            <person name="Boriskina E.V."/>
            <person name="Gordinskaya N.A."/>
            <person name="Shkurkina I.S."/>
            <person name="Kryazhev D.V."/>
            <person name="Alekseeva A.E."/>
            <person name="Makhova M.A."/>
        </authorList>
    </citation>
    <scope>NUCLEOTIDE SEQUENCE [LARGE SCALE GENOMIC DNA]</scope>
    <source>
        <strain evidence="1 2">NN-2474</strain>
    </source>
</reference>
<keyword evidence="2" id="KW-1185">Reference proteome</keyword>
<feature type="non-terminal residue" evidence="1">
    <location>
        <position position="1"/>
    </location>
</feature>
<dbReference type="Proteomes" id="UP001255050">
    <property type="component" value="Unassembled WGS sequence"/>
</dbReference>
<feature type="non-terminal residue" evidence="1">
    <location>
        <position position="71"/>
    </location>
</feature>
<organism evidence="1 2">
    <name type="scientific">Staphylococcus coagulans</name>
    <dbReference type="NCBI Taxonomy" id="74706"/>
    <lineage>
        <taxon>Bacteria</taxon>
        <taxon>Bacillati</taxon>
        <taxon>Bacillota</taxon>
        <taxon>Bacilli</taxon>
        <taxon>Bacillales</taxon>
        <taxon>Staphylococcaceae</taxon>
        <taxon>Staphylococcus</taxon>
    </lineage>
</organism>
<proteinExistence type="predicted"/>
<dbReference type="RefSeq" id="WP_309551123.1">
    <property type="nucleotide sequence ID" value="NZ_JAVJGV010000012.1"/>
</dbReference>
<name>A0ABU1EXS0_9STAP</name>
<sequence>FYPIWEDERFQLNQLSSSKGEIQFQLYRHCFKFGEIEQYIRSIFNDEEIYNPDNRNCYGYTFMIDNEGYVL</sequence>
<comment type="caution">
    <text evidence="1">The sequence shown here is derived from an EMBL/GenBank/DDBJ whole genome shotgun (WGS) entry which is preliminary data.</text>
</comment>
<protein>
    <submittedName>
        <fullName evidence="1">Uncharacterized protein</fullName>
    </submittedName>
</protein>